<dbReference type="AlphaFoldDB" id="A0A1C7MRQ2"/>
<dbReference type="PANTHER" id="PTHR35871:SF1">
    <property type="entry name" value="CXC1-LIKE CYSTEINE CLUSTER ASSOCIATED WITH KDZ TRANSPOSASES DOMAIN-CONTAINING PROTEIN"/>
    <property type="match status" value="1"/>
</dbReference>
<feature type="region of interest" description="Disordered" evidence="1">
    <location>
        <begin position="32"/>
        <end position="72"/>
    </location>
</feature>
<dbReference type="InterPro" id="IPR036397">
    <property type="entry name" value="RNaseH_sf"/>
</dbReference>
<dbReference type="PANTHER" id="PTHR35871">
    <property type="entry name" value="EXPRESSED PROTEIN"/>
    <property type="match status" value="1"/>
</dbReference>
<feature type="compositionally biased region" description="Polar residues" evidence="1">
    <location>
        <begin position="107"/>
        <end position="130"/>
    </location>
</feature>
<feature type="compositionally biased region" description="Acidic residues" evidence="1">
    <location>
        <begin position="143"/>
        <end position="155"/>
    </location>
</feature>
<dbReference type="Gene3D" id="3.30.420.10">
    <property type="entry name" value="Ribonuclease H-like superfamily/Ribonuclease H"/>
    <property type="match status" value="1"/>
</dbReference>
<dbReference type="Proteomes" id="UP000092993">
    <property type="component" value="Unassembled WGS sequence"/>
</dbReference>
<evidence type="ECO:0000256" key="1">
    <source>
        <dbReference type="SAM" id="MobiDB-lite"/>
    </source>
</evidence>
<comment type="caution">
    <text evidence="2">The sequence shown here is derived from an EMBL/GenBank/DDBJ whole genome shotgun (WGS) entry which is preliminary data.</text>
</comment>
<evidence type="ECO:0000313" key="3">
    <source>
        <dbReference type="Proteomes" id="UP000092993"/>
    </source>
</evidence>
<dbReference type="GO" id="GO:0003676">
    <property type="term" value="F:nucleic acid binding"/>
    <property type="evidence" value="ECO:0007669"/>
    <property type="project" value="InterPro"/>
</dbReference>
<dbReference type="OMA" id="FWYHDES"/>
<name>A0A1C7MRQ2_GRIFR</name>
<proteinExistence type="predicted"/>
<evidence type="ECO:0000313" key="2">
    <source>
        <dbReference type="EMBL" id="OBZ79571.1"/>
    </source>
</evidence>
<organism evidence="2 3">
    <name type="scientific">Grifola frondosa</name>
    <name type="common">Maitake</name>
    <name type="synonym">Polyporus frondosus</name>
    <dbReference type="NCBI Taxonomy" id="5627"/>
    <lineage>
        <taxon>Eukaryota</taxon>
        <taxon>Fungi</taxon>
        <taxon>Dikarya</taxon>
        <taxon>Basidiomycota</taxon>
        <taxon>Agaricomycotina</taxon>
        <taxon>Agaricomycetes</taxon>
        <taxon>Polyporales</taxon>
        <taxon>Grifolaceae</taxon>
        <taxon>Grifola</taxon>
    </lineage>
</organism>
<keyword evidence="3" id="KW-1185">Reference proteome</keyword>
<reference evidence="2 3" key="1">
    <citation type="submission" date="2016-03" db="EMBL/GenBank/DDBJ databases">
        <title>Whole genome sequencing of Grifola frondosa 9006-11.</title>
        <authorList>
            <person name="Min B."/>
            <person name="Park H."/>
            <person name="Kim J.-G."/>
            <person name="Cho H."/>
            <person name="Oh Y.-L."/>
            <person name="Kong W.-S."/>
            <person name="Choi I.-G."/>
        </authorList>
    </citation>
    <scope>NUCLEOTIDE SEQUENCE [LARGE SCALE GENOMIC DNA]</scope>
    <source>
        <strain evidence="2 3">9006-11</strain>
    </source>
</reference>
<protein>
    <submittedName>
        <fullName evidence="2">Uncharacterized protein</fullName>
    </submittedName>
</protein>
<accession>A0A1C7MRQ2</accession>
<dbReference type="EMBL" id="LUGG01000001">
    <property type="protein sequence ID" value="OBZ79571.1"/>
    <property type="molecule type" value="Genomic_DNA"/>
</dbReference>
<gene>
    <name evidence="2" type="ORF">A0H81_00263</name>
</gene>
<feature type="region of interest" description="Disordered" evidence="1">
    <location>
        <begin position="107"/>
        <end position="155"/>
    </location>
</feature>
<dbReference type="OrthoDB" id="6511194at2759"/>
<sequence length="724" mass="81884">MSQIKNIISIYFEGSAAASAAHAANCTRKSIMGKRSRAASTRIANLRRKKRNTDANKENIGEPEASVQHEKHSTDIDVGLQAGNTCARPKSLDTTGIDCARIHDTSLSQSEAPVTQTPSPSCSFGDQQSHALCPDSVLPSGADAEDELEPTPLEDPELYDDDAELTAELYTSPSSSAAIAALTDVSEILHLKRKSGIGHNPFEGDELLRRRLSMIKMLLQFYTHAIDPLPWITASLRTARGFGVGAYGARKMRQWAHSFIEDRENLPINLYGIWNVSLLQKGGLAQEIHLHLQSIGKYVQAIDIVHFLDTPDIKTRYSLKKTISLATAQRWMHVMDYRWKKTPTGQYVDGHKHEDVVAYRQNIFLPTIAELEWNLRVWKDGLEEITSDEPRPRNRHTIIWFHDESTFYANDDSTNLLDYGWLRSPNGEVAAQKLFKAGKARDGYFTNDSVLDHATDAMDICDEWYPHENHVFSYDNATTHLKRPDDALSAHYMPKLPTMPGRPVFMVSRDVKGPDGKPVYGPDGKKLKERVHMADGRFADGTAQPLYFPIGHKCTGDHKGMALILQERGFVNAPQLRAECPKFQCPKDAVDPCCCRQLLYNQPDFETVETNLETHCKARGYQVIFLPKFHCELNFIEQCWGRAKRYYREYPASSKEADLERNVIRALDSVELASMWRYAMCSRRFMDAYRRGLNGKQAAWAARKYRGHRVLPNSIIHELLDAGM</sequence>